<feature type="region of interest" description="Disordered" evidence="1">
    <location>
        <begin position="97"/>
        <end position="125"/>
    </location>
</feature>
<reference evidence="4" key="1">
    <citation type="submission" date="2022-10" db="EMBL/GenBank/DDBJ databases">
        <title>Genome assembly of Pristionchus species.</title>
        <authorList>
            <person name="Yoshida K."/>
            <person name="Sommer R.J."/>
        </authorList>
    </citation>
    <scope>NUCLEOTIDE SEQUENCE [LARGE SCALE GENOMIC DNA]</scope>
    <source>
        <strain evidence="4">RS5460</strain>
    </source>
</reference>
<dbReference type="Proteomes" id="UP001328107">
    <property type="component" value="Unassembled WGS sequence"/>
</dbReference>
<comment type="caution">
    <text evidence="3">The sequence shown here is derived from an EMBL/GenBank/DDBJ whole genome shotgun (WGS) entry which is preliminary data.</text>
</comment>
<accession>A0AAN4ZB49</accession>
<protein>
    <submittedName>
        <fullName evidence="3">Uncharacterized protein</fullName>
    </submittedName>
</protein>
<organism evidence="3 4">
    <name type="scientific">Pristionchus mayeri</name>
    <dbReference type="NCBI Taxonomy" id="1317129"/>
    <lineage>
        <taxon>Eukaryota</taxon>
        <taxon>Metazoa</taxon>
        <taxon>Ecdysozoa</taxon>
        <taxon>Nematoda</taxon>
        <taxon>Chromadorea</taxon>
        <taxon>Rhabditida</taxon>
        <taxon>Rhabditina</taxon>
        <taxon>Diplogasteromorpha</taxon>
        <taxon>Diplogasteroidea</taxon>
        <taxon>Neodiplogasteridae</taxon>
        <taxon>Pristionchus</taxon>
    </lineage>
</organism>
<proteinExistence type="predicted"/>
<keyword evidence="2" id="KW-0472">Membrane</keyword>
<dbReference type="InterPro" id="IPR035161">
    <property type="entry name" value="DUF5332"/>
</dbReference>
<evidence type="ECO:0000256" key="1">
    <source>
        <dbReference type="SAM" id="MobiDB-lite"/>
    </source>
</evidence>
<dbReference type="PANTHER" id="PTHR38612">
    <property type="entry name" value="PROTEIN DCT-5-RELATED"/>
    <property type="match status" value="1"/>
</dbReference>
<dbReference type="AlphaFoldDB" id="A0AAN4ZB49"/>
<dbReference type="EMBL" id="BTRK01000002">
    <property type="protein sequence ID" value="GMR36729.1"/>
    <property type="molecule type" value="Genomic_DNA"/>
</dbReference>
<feature type="transmembrane region" description="Helical" evidence="2">
    <location>
        <begin position="26"/>
        <end position="44"/>
    </location>
</feature>
<evidence type="ECO:0000313" key="4">
    <source>
        <dbReference type="Proteomes" id="UP001328107"/>
    </source>
</evidence>
<keyword evidence="2" id="KW-1133">Transmembrane helix</keyword>
<evidence type="ECO:0000256" key="2">
    <source>
        <dbReference type="SAM" id="Phobius"/>
    </source>
</evidence>
<dbReference type="PANTHER" id="PTHR38612:SF2">
    <property type="entry name" value="PROTEIN DCT-5"/>
    <property type="match status" value="1"/>
</dbReference>
<sequence>MGSGHQTVEIVERVRSSEEMGGSADLFILILIIGLLVAALAYLYNRNSQTEQALALSLKLQKEAAQKTDGKDGKGKDRVKEAKDVLALLEKYEKKKNEENTKSVRRRKTKSRTDEESSDASIEEKKKRKRGKDVFTFDELYGIDKKTASEFGKVMVAVNEAGSKIPWIEGKGKIVPLDSKMVKALLEATEKGLARPRSAPPFPPGYNAMAALKCTATVPDRKTMAKLHSKMTDAKKAAK</sequence>
<evidence type="ECO:0000313" key="3">
    <source>
        <dbReference type="EMBL" id="GMR36729.1"/>
    </source>
</evidence>
<name>A0AAN4ZB49_9BILA</name>
<gene>
    <name evidence="3" type="ORF">PMAYCL1PPCAC_06924</name>
</gene>
<keyword evidence="2" id="KW-0812">Transmembrane</keyword>
<keyword evidence="4" id="KW-1185">Reference proteome</keyword>